<evidence type="ECO:0000256" key="5">
    <source>
        <dbReference type="ARBA" id="ARBA00022989"/>
    </source>
</evidence>
<evidence type="ECO:0000256" key="12">
    <source>
        <dbReference type="SAM" id="SignalP"/>
    </source>
</evidence>
<keyword evidence="5 11" id="KW-1133">Transmembrane helix</keyword>
<dbReference type="InParanoid" id="A0A6J2YPL1"/>
<dbReference type="InterPro" id="IPR003961">
    <property type="entry name" value="FN3_dom"/>
</dbReference>
<protein>
    <submittedName>
        <fullName evidence="16">Neogenin isoform X1</fullName>
    </submittedName>
</protein>
<evidence type="ECO:0000256" key="9">
    <source>
        <dbReference type="ARBA" id="ARBA00023319"/>
    </source>
</evidence>
<keyword evidence="15" id="KW-1185">Reference proteome</keyword>
<dbReference type="Pfam" id="PF13927">
    <property type="entry name" value="Ig_3"/>
    <property type="match status" value="2"/>
</dbReference>
<dbReference type="SMART" id="SM00409">
    <property type="entry name" value="IG"/>
    <property type="match status" value="5"/>
</dbReference>
<feature type="compositionally biased region" description="Low complexity" evidence="10">
    <location>
        <begin position="1288"/>
        <end position="1302"/>
    </location>
</feature>
<feature type="compositionally biased region" description="Basic residues" evidence="10">
    <location>
        <begin position="424"/>
        <end position="434"/>
    </location>
</feature>
<dbReference type="SMART" id="SM00060">
    <property type="entry name" value="FN3"/>
    <property type="match status" value="6"/>
</dbReference>
<dbReference type="InterPro" id="IPR007110">
    <property type="entry name" value="Ig-like_dom"/>
</dbReference>
<dbReference type="Gene3D" id="2.60.40.10">
    <property type="entry name" value="Immunoglobulins"/>
    <property type="match status" value="10"/>
</dbReference>
<dbReference type="Pfam" id="PF00041">
    <property type="entry name" value="fn3"/>
    <property type="match status" value="6"/>
</dbReference>
<dbReference type="PANTHER" id="PTHR13817">
    <property type="entry name" value="TITIN"/>
    <property type="match status" value="1"/>
</dbReference>
<feature type="region of interest" description="Disordered" evidence="10">
    <location>
        <begin position="1339"/>
        <end position="1367"/>
    </location>
</feature>
<organism evidence="15 16">
    <name type="scientific">Sitophilus oryzae</name>
    <name type="common">Rice weevil</name>
    <name type="synonym">Curculio oryzae</name>
    <dbReference type="NCBI Taxonomy" id="7048"/>
    <lineage>
        <taxon>Eukaryota</taxon>
        <taxon>Metazoa</taxon>
        <taxon>Ecdysozoa</taxon>
        <taxon>Arthropoda</taxon>
        <taxon>Hexapoda</taxon>
        <taxon>Insecta</taxon>
        <taxon>Pterygota</taxon>
        <taxon>Neoptera</taxon>
        <taxon>Endopterygota</taxon>
        <taxon>Coleoptera</taxon>
        <taxon>Polyphaga</taxon>
        <taxon>Cucujiformia</taxon>
        <taxon>Curculionidae</taxon>
        <taxon>Dryophthorinae</taxon>
        <taxon>Sitophilus</taxon>
    </lineage>
</organism>
<keyword evidence="8" id="KW-0325">Glycoprotein</keyword>
<dbReference type="GO" id="GO:0016020">
    <property type="term" value="C:membrane"/>
    <property type="evidence" value="ECO:0007669"/>
    <property type="project" value="UniProtKB-SubCell"/>
</dbReference>
<feature type="region of interest" description="Disordered" evidence="10">
    <location>
        <begin position="1177"/>
        <end position="1196"/>
    </location>
</feature>
<reference evidence="16" key="1">
    <citation type="submission" date="2025-08" db="UniProtKB">
        <authorList>
            <consortium name="RefSeq"/>
        </authorList>
    </citation>
    <scope>IDENTIFICATION</scope>
    <source>
        <tissue evidence="16">Gonads</tissue>
    </source>
</reference>
<evidence type="ECO:0000256" key="10">
    <source>
        <dbReference type="SAM" id="MobiDB-lite"/>
    </source>
</evidence>
<dbReference type="InterPro" id="IPR013783">
    <property type="entry name" value="Ig-like_fold"/>
</dbReference>
<feature type="transmembrane region" description="Helical" evidence="11">
    <location>
        <begin position="1143"/>
        <end position="1168"/>
    </location>
</feature>
<feature type="compositionally biased region" description="Low complexity" evidence="10">
    <location>
        <begin position="1423"/>
        <end position="1435"/>
    </location>
</feature>
<name>A0A6J2YPL1_SITOR</name>
<dbReference type="FunFam" id="2.60.40.10:FF:000032">
    <property type="entry name" value="palladin isoform X1"/>
    <property type="match status" value="1"/>
</dbReference>
<evidence type="ECO:0000259" key="13">
    <source>
        <dbReference type="PROSITE" id="PS50835"/>
    </source>
</evidence>
<dbReference type="GO" id="GO:0009653">
    <property type="term" value="P:anatomical structure morphogenesis"/>
    <property type="evidence" value="ECO:0007669"/>
    <property type="project" value="UniProtKB-ARBA"/>
</dbReference>
<feature type="region of interest" description="Disordered" evidence="10">
    <location>
        <begin position="1210"/>
        <end position="1249"/>
    </location>
</feature>
<sequence length="1486" mass="164132">MKRTFYVNCSLCKSFFLLAVATVLTPTTQGHAVLEFSVEPTDTVVESGQSAVLDCVVKASYHQQSVLIQWLDQDGSKLTFLSDLYRSQLTNGSLYINSVNEEQRLTGIYQCMATLPNVGSIVSRTAKLSIAKLSGFYEEPRDITVYLGQRAHFTCYVDAVPSPRIRWLKDERPLQIDDLRMTVLPSGALEIDEVMESDQGSYRCNASGLNSYKLSNKAHMYINGDMEQAAHSAAPMFIAQPRTSTVIEGQNISLDCAANGNPNPSISWLIDGYPIDMNDLDSRFSLVGSTSSLRITKIQEQDGGTYQCRAQNREDSLDAFALIEIQVPPRFLKKPEDRTEYSTKDIELECSVYGIPEPKIQWFKDGELVKYSEYYKLVNGNNLKIMGLLVSDSGIFQCFATNPAGNIQAAASLKILTNPVDKKKPPKPRSKKVQPRPLDSSYKKHSMSLFTSLQSEDGGKLGDVDFGHLSKSGGSGQGGDYDPHRAFSSLKSSESNDEVNLGDIQSAFSFPNTVSAGNSERKVSEGLPSAPLDLKSVITKARFVILSWKPPLENANNVEAYSIYYRQEGSDRERFQNTSRSKLEEINIGGLSPGKVYHFRVVPISANGPGHSSTTLTITTLSEEHVPSAPQNFEAYSTTPRNIHVSWKPPEVSNGKILRYTIYYMETTSSVEHNLDTTELSTDISGLNPYTEYSIWVVAVNPNGAGAATEEKLVRTFSAPPSEAPSNVTVEPASTSILVRWEPPPIESQNGVIVGYKIKYRKTGKGKGTTYTTPANDRDYVIKDLEKGVSYQIRVWAMNVNGTGPASDWVEVETFQNDLDESTVPGQPSGLKFKTTFDKLYVIWSPPTNQNVRVRSYILGWGKGVPDIYSHELDERNRTYVIEGLEPNSEYVLSIRASNSMGPGPPIYATAKTQDEPPPEPAAALMPPLGLKAHVLSTTSVVLYWTDPTLKQQIVRDNRYYTVKYTSETSTKPKMINVTDLNTMINDLKPNTLYEFAVKLVKGRRESSWSMVVQNRTWELPPNVAPRDVDVHLKDEDSQLVELTWLPPKITNGRITGYVILYTDNKTKTEAEWQVLVIKGDNHSTIIYDLKPFTVYYFKVQARNSRGYGPYSNIVSFRTGQNVARHAPVQGSAEGGGVFSRKVLLYTTIGGCSLAIVTGAVVVSYLCCRRRETNLASPSRDKKGYQKGNQGVKPPDLWIHHDQMELKAMEKRHSNHDGASSSGALTLPRSVAGNDYETHDSIHSNSLDKRSYVPSYGEDKFKKPVRTKITLPVDSKPPREPIATPINTTTLSQSSSDSTPSTRPNYPRTNYQVPRTTHMSVETTPNNTAVENVYSAHPGSTNFESSNSNPSTYLSQAPPGSTYAPGMNVLAESQAGKRIQAQGHPLKSFTVPAPPPVSAPGTPQPKHIVTVRPTSSPYKKPNTSSSSTLTSTPPSRISASNPPPHTAEEIQRLQPSHSTEELNQEMANLEGLMLTLNAITANEFEC</sequence>
<dbReference type="SUPFAM" id="SSF49265">
    <property type="entry name" value="Fibronectin type III"/>
    <property type="match status" value="4"/>
</dbReference>
<keyword evidence="7" id="KW-1015">Disulfide bond</keyword>
<dbReference type="InterPro" id="IPR003598">
    <property type="entry name" value="Ig_sub2"/>
</dbReference>
<dbReference type="Pfam" id="PF06583">
    <property type="entry name" value="Neogenin_C"/>
    <property type="match status" value="1"/>
</dbReference>
<feature type="compositionally biased region" description="Basic and acidic residues" evidence="10">
    <location>
        <begin position="1236"/>
        <end position="1249"/>
    </location>
</feature>
<feature type="domain" description="Ig-like" evidence="13">
    <location>
        <begin position="235"/>
        <end position="324"/>
    </location>
</feature>
<comment type="similarity">
    <text evidence="2">Belongs to the immunoglobulin superfamily. DCC family.</text>
</comment>
<dbReference type="CDD" id="cd00063">
    <property type="entry name" value="FN3"/>
    <property type="match status" value="6"/>
</dbReference>
<dbReference type="InterPro" id="IPR010560">
    <property type="entry name" value="Neogenin_C"/>
</dbReference>
<dbReference type="InterPro" id="IPR013098">
    <property type="entry name" value="Ig_I-set"/>
</dbReference>
<dbReference type="CTD" id="36377"/>
<dbReference type="InterPro" id="IPR036179">
    <property type="entry name" value="Ig-like_dom_sf"/>
</dbReference>
<evidence type="ECO:0000256" key="11">
    <source>
        <dbReference type="SAM" id="Phobius"/>
    </source>
</evidence>
<feature type="domain" description="Fibronectin type-III" evidence="14">
    <location>
        <begin position="1025"/>
        <end position="1122"/>
    </location>
</feature>
<dbReference type="FunFam" id="2.60.40.10:FF:000028">
    <property type="entry name" value="Neuronal cell adhesion molecule"/>
    <property type="match status" value="3"/>
</dbReference>
<keyword evidence="4" id="KW-0677">Repeat</keyword>
<evidence type="ECO:0000256" key="7">
    <source>
        <dbReference type="ARBA" id="ARBA00023157"/>
    </source>
</evidence>
<dbReference type="InterPro" id="IPR050964">
    <property type="entry name" value="Striated_Muscle_Regulatory"/>
</dbReference>
<dbReference type="GeneID" id="115888967"/>
<feature type="domain" description="Ig-like" evidence="13">
    <location>
        <begin position="329"/>
        <end position="414"/>
    </location>
</feature>
<dbReference type="InterPro" id="IPR036116">
    <property type="entry name" value="FN3_sf"/>
</dbReference>
<feature type="region of interest" description="Disordered" evidence="10">
    <location>
        <begin position="464"/>
        <end position="494"/>
    </location>
</feature>
<feature type="region of interest" description="Disordered" evidence="10">
    <location>
        <begin position="1271"/>
        <end position="1311"/>
    </location>
</feature>
<feature type="signal peptide" evidence="12">
    <location>
        <begin position="1"/>
        <end position="30"/>
    </location>
</feature>
<dbReference type="KEGG" id="soy:115888967"/>
<feature type="domain" description="Fibronectin type-III" evidence="14">
    <location>
        <begin position="724"/>
        <end position="817"/>
    </location>
</feature>
<feature type="domain" description="Ig-like" evidence="13">
    <location>
        <begin position="26"/>
        <end position="114"/>
    </location>
</feature>
<feature type="region of interest" description="Disordered" evidence="10">
    <location>
        <begin position="418"/>
        <end position="443"/>
    </location>
</feature>
<keyword evidence="12" id="KW-0732">Signal</keyword>
<dbReference type="Pfam" id="PF07679">
    <property type="entry name" value="I-set"/>
    <property type="match status" value="2"/>
</dbReference>
<keyword evidence="9" id="KW-0393">Immunoglobulin domain</keyword>
<dbReference type="GO" id="GO:0030154">
    <property type="term" value="P:cell differentiation"/>
    <property type="evidence" value="ECO:0007669"/>
    <property type="project" value="UniProtKB-ARBA"/>
</dbReference>
<evidence type="ECO:0000313" key="15">
    <source>
        <dbReference type="Proteomes" id="UP000504635"/>
    </source>
</evidence>
<dbReference type="SMART" id="SM00408">
    <property type="entry name" value="IGc2"/>
    <property type="match status" value="4"/>
</dbReference>
<dbReference type="PANTHER" id="PTHR13817:SF173">
    <property type="entry name" value="FRAZZLED"/>
    <property type="match status" value="1"/>
</dbReference>
<comment type="subcellular location">
    <subcellularLocation>
        <location evidence="1">Membrane</location>
        <topology evidence="1">Single-pass type I membrane protein</topology>
    </subcellularLocation>
</comment>
<evidence type="ECO:0000256" key="6">
    <source>
        <dbReference type="ARBA" id="ARBA00023136"/>
    </source>
</evidence>
<feature type="domain" description="Fibronectin type-III" evidence="14">
    <location>
        <begin position="629"/>
        <end position="722"/>
    </location>
</feature>
<feature type="domain" description="Fibronectin type-III" evidence="14">
    <location>
        <begin position="927"/>
        <end position="1020"/>
    </location>
</feature>
<feature type="domain" description="Fibronectin type-III" evidence="14">
    <location>
        <begin position="824"/>
        <end position="918"/>
    </location>
</feature>
<dbReference type="PRINTS" id="PR00014">
    <property type="entry name" value="FNTYPEIII"/>
</dbReference>
<evidence type="ECO:0000256" key="3">
    <source>
        <dbReference type="ARBA" id="ARBA00022692"/>
    </source>
</evidence>
<evidence type="ECO:0000259" key="14">
    <source>
        <dbReference type="PROSITE" id="PS50853"/>
    </source>
</evidence>
<gene>
    <name evidence="16" type="primary">LOC115888967</name>
</gene>
<proteinExistence type="inferred from homology"/>
<evidence type="ECO:0000256" key="2">
    <source>
        <dbReference type="ARBA" id="ARBA00009588"/>
    </source>
</evidence>
<feature type="domain" description="Ig-like" evidence="13">
    <location>
        <begin position="116"/>
        <end position="215"/>
    </location>
</feature>
<feature type="chain" id="PRO_5027009196" evidence="12">
    <location>
        <begin position="31"/>
        <end position="1486"/>
    </location>
</feature>
<dbReference type="OrthoDB" id="114660at2759"/>
<feature type="domain" description="Fibronectin type-III" evidence="14">
    <location>
        <begin position="530"/>
        <end position="623"/>
    </location>
</feature>
<dbReference type="PROSITE" id="PS50853">
    <property type="entry name" value="FN3"/>
    <property type="match status" value="6"/>
</dbReference>
<feature type="compositionally biased region" description="Polar residues" evidence="10">
    <location>
        <begin position="1339"/>
        <end position="1359"/>
    </location>
</feature>
<keyword evidence="3 11" id="KW-0812">Transmembrane</keyword>
<dbReference type="FunFam" id="2.60.40.10:FF:000004">
    <property type="entry name" value="DCC isoform 1"/>
    <property type="match status" value="1"/>
</dbReference>
<evidence type="ECO:0000256" key="8">
    <source>
        <dbReference type="ARBA" id="ARBA00023180"/>
    </source>
</evidence>
<keyword evidence="6 11" id="KW-0472">Membrane</keyword>
<feature type="region of interest" description="Disordered" evidence="10">
    <location>
        <begin position="1386"/>
        <end position="1460"/>
    </location>
</feature>
<dbReference type="RefSeq" id="XP_030764715.1">
    <property type="nucleotide sequence ID" value="XM_030908855.1"/>
</dbReference>
<evidence type="ECO:0000313" key="16">
    <source>
        <dbReference type="RefSeq" id="XP_030764715.1"/>
    </source>
</evidence>
<dbReference type="FunCoup" id="A0A6J2YPL1">
    <property type="interactions" value="666"/>
</dbReference>
<evidence type="ECO:0000256" key="1">
    <source>
        <dbReference type="ARBA" id="ARBA00004479"/>
    </source>
</evidence>
<dbReference type="InterPro" id="IPR003599">
    <property type="entry name" value="Ig_sub"/>
</dbReference>
<accession>A0A6J2YPL1</accession>
<evidence type="ECO:0000256" key="4">
    <source>
        <dbReference type="ARBA" id="ARBA00022737"/>
    </source>
</evidence>
<dbReference type="Proteomes" id="UP000504635">
    <property type="component" value="Unplaced"/>
</dbReference>
<dbReference type="PROSITE" id="PS50835">
    <property type="entry name" value="IG_LIKE"/>
    <property type="match status" value="4"/>
</dbReference>
<dbReference type="SUPFAM" id="SSF48726">
    <property type="entry name" value="Immunoglobulin"/>
    <property type="match status" value="4"/>
</dbReference>